<protein>
    <submittedName>
        <fullName evidence="2">Uncharacterized protein</fullName>
    </submittedName>
</protein>
<gene>
    <name evidence="2" type="ordered locus">LOC_Os10g28219</name>
</gene>
<accession>Q7XEK7</accession>
<dbReference type="AlphaFoldDB" id="Q7XEK7"/>
<evidence type="ECO:0000313" key="2">
    <source>
        <dbReference type="EMBL" id="AAP53782.1"/>
    </source>
</evidence>
<organism evidence="2">
    <name type="scientific">Oryza sativa subsp. japonica</name>
    <name type="common">Rice</name>
    <dbReference type="NCBI Taxonomy" id="39947"/>
    <lineage>
        <taxon>Eukaryota</taxon>
        <taxon>Viridiplantae</taxon>
        <taxon>Streptophyta</taxon>
        <taxon>Embryophyta</taxon>
        <taxon>Tracheophyta</taxon>
        <taxon>Spermatophyta</taxon>
        <taxon>Magnoliopsida</taxon>
        <taxon>Liliopsida</taxon>
        <taxon>Poales</taxon>
        <taxon>Poaceae</taxon>
        <taxon>BOP clade</taxon>
        <taxon>Oryzoideae</taxon>
        <taxon>Oryzeae</taxon>
        <taxon>Oryzinae</taxon>
        <taxon>Oryza</taxon>
        <taxon>Oryza sativa</taxon>
    </lineage>
</organism>
<name>Q7XEK7_ORYSJ</name>
<evidence type="ECO:0000256" key="1">
    <source>
        <dbReference type="SAM" id="MobiDB-lite"/>
    </source>
</evidence>
<dbReference type="EMBL" id="DP000086">
    <property type="protein sequence ID" value="AAP53782.1"/>
    <property type="molecule type" value="Genomic_DNA"/>
</dbReference>
<feature type="region of interest" description="Disordered" evidence="1">
    <location>
        <begin position="1"/>
        <end position="38"/>
    </location>
</feature>
<feature type="compositionally biased region" description="Basic and acidic residues" evidence="1">
    <location>
        <begin position="1"/>
        <end position="12"/>
    </location>
</feature>
<sequence length="38" mass="3953">MAVTSAEKHMRLDPVLSELARGGVEDAGGTGRDTQPIS</sequence>
<proteinExistence type="predicted"/>
<reference evidence="2" key="3">
    <citation type="submission" date="2006-07" db="EMBL/GenBank/DDBJ databases">
        <authorList>
            <person name="Buell R."/>
        </authorList>
    </citation>
    <scope>NUCLEOTIDE SEQUENCE</scope>
</reference>
<reference evidence="2" key="1">
    <citation type="journal article" date="2003" name="Science">
        <title>In-depth view of structure, activity, and evolution of rice chromosome 10.</title>
        <authorList>
            <consortium name="Rice Chromosome 10 Sequencing Consortium"/>
        </authorList>
    </citation>
    <scope>NUCLEOTIDE SEQUENCE [LARGE SCALE GENOMIC DNA]</scope>
</reference>
<reference evidence="2" key="2">
    <citation type="submission" date="2003-05" db="EMBL/GenBank/DDBJ databases">
        <authorList>
            <person name="Buell C.R."/>
            <person name="Wing R.A."/>
            <person name="McCombie W.R."/>
            <person name="Messing J."/>
            <person name="Yuan Q."/>
            <person name="Ouyang S."/>
        </authorList>
    </citation>
    <scope>NUCLEOTIDE SEQUENCE</scope>
</reference>